<dbReference type="PANTHER" id="PTHR11240">
    <property type="entry name" value="RIBONUCLEASE T2"/>
    <property type="match status" value="1"/>
</dbReference>
<dbReference type="GO" id="GO:0033897">
    <property type="term" value="F:ribonuclease T2 activity"/>
    <property type="evidence" value="ECO:0007669"/>
    <property type="project" value="InterPro"/>
</dbReference>
<dbReference type="AlphaFoldDB" id="A0A4S8JDX9"/>
<sequence>MVQGGRSKSTRTGKKPLSDNWGPSGSSASSNHKAEKHGTCSYPIIQDEYSYFSTALGLYFKNNMTEVLNNAGILATNGEKYPLGDVVATIKRAFGASPLLVCKHGSLEELRLCFSKDFKGLLIAVKWRWKHLTHSLWLRGETWDLFLPIIQDEYSYFSTALGLYFKNNMTEVLNNAGILATNGEKYPLGDVVATIKRAFGASPLLVCKHGSLEELRLCFSKDFKPRDCVTGSDILNGMPHSRNSCPRYITLPTYTPLGLADSSKMALEAFDALTVA</sequence>
<protein>
    <submittedName>
        <fullName evidence="4">Uncharacterized protein</fullName>
    </submittedName>
</protein>
<reference evidence="4 5" key="1">
    <citation type="journal article" date="2019" name="Nat. Plants">
        <title>Genome sequencing of Musa balbisiana reveals subgenome evolution and function divergence in polyploid bananas.</title>
        <authorList>
            <person name="Yao X."/>
        </authorList>
    </citation>
    <scope>NUCLEOTIDE SEQUENCE [LARGE SCALE GENOMIC DNA]</scope>
    <source>
        <strain evidence="5">cv. DH-PKW</strain>
        <tissue evidence="4">Leaves</tissue>
    </source>
</reference>
<feature type="region of interest" description="Disordered" evidence="3">
    <location>
        <begin position="1"/>
        <end position="35"/>
    </location>
</feature>
<dbReference type="GO" id="GO:0005576">
    <property type="term" value="C:extracellular region"/>
    <property type="evidence" value="ECO:0007669"/>
    <property type="project" value="TreeGrafter"/>
</dbReference>
<organism evidence="4 5">
    <name type="scientific">Musa balbisiana</name>
    <name type="common">Banana</name>
    <dbReference type="NCBI Taxonomy" id="52838"/>
    <lineage>
        <taxon>Eukaryota</taxon>
        <taxon>Viridiplantae</taxon>
        <taxon>Streptophyta</taxon>
        <taxon>Embryophyta</taxon>
        <taxon>Tracheophyta</taxon>
        <taxon>Spermatophyta</taxon>
        <taxon>Magnoliopsida</taxon>
        <taxon>Liliopsida</taxon>
        <taxon>Zingiberales</taxon>
        <taxon>Musaceae</taxon>
        <taxon>Musa</taxon>
    </lineage>
</organism>
<keyword evidence="5" id="KW-1185">Reference proteome</keyword>
<proteinExistence type="inferred from homology"/>
<evidence type="ECO:0000256" key="3">
    <source>
        <dbReference type="SAM" id="MobiDB-lite"/>
    </source>
</evidence>
<feature type="compositionally biased region" description="Polar residues" evidence="3">
    <location>
        <begin position="21"/>
        <end position="31"/>
    </location>
</feature>
<dbReference type="InterPro" id="IPR001568">
    <property type="entry name" value="RNase_T2-like"/>
</dbReference>
<accession>A0A4S8JDX9</accession>
<dbReference type="Pfam" id="PF00445">
    <property type="entry name" value="Ribonuclease_T2"/>
    <property type="match status" value="2"/>
</dbReference>
<dbReference type="EMBL" id="PYDT01000005">
    <property type="protein sequence ID" value="THU59599.1"/>
    <property type="molecule type" value="Genomic_DNA"/>
</dbReference>
<comment type="caution">
    <text evidence="4">The sequence shown here is derived from an EMBL/GenBank/DDBJ whole genome shotgun (WGS) entry which is preliminary data.</text>
</comment>
<gene>
    <name evidence="4" type="ORF">C4D60_Mb07t03790</name>
</gene>
<evidence type="ECO:0000313" key="4">
    <source>
        <dbReference type="EMBL" id="THU59599.1"/>
    </source>
</evidence>
<name>A0A4S8JDX9_MUSBA</name>
<dbReference type="SUPFAM" id="SSF55895">
    <property type="entry name" value="Ribonuclease Rh-like"/>
    <property type="match status" value="2"/>
</dbReference>
<dbReference type="GO" id="GO:0003723">
    <property type="term" value="F:RNA binding"/>
    <property type="evidence" value="ECO:0007669"/>
    <property type="project" value="InterPro"/>
</dbReference>
<evidence type="ECO:0000256" key="2">
    <source>
        <dbReference type="RuleBase" id="RU004328"/>
    </source>
</evidence>
<evidence type="ECO:0000313" key="5">
    <source>
        <dbReference type="Proteomes" id="UP000317650"/>
    </source>
</evidence>
<evidence type="ECO:0000256" key="1">
    <source>
        <dbReference type="ARBA" id="ARBA00007469"/>
    </source>
</evidence>
<dbReference type="PANTHER" id="PTHR11240:SF22">
    <property type="entry name" value="RIBONUCLEASE T2"/>
    <property type="match status" value="1"/>
</dbReference>
<dbReference type="Gene3D" id="3.90.730.10">
    <property type="entry name" value="Ribonuclease T2-like"/>
    <property type="match status" value="2"/>
</dbReference>
<dbReference type="GO" id="GO:0006401">
    <property type="term" value="P:RNA catabolic process"/>
    <property type="evidence" value="ECO:0007669"/>
    <property type="project" value="TreeGrafter"/>
</dbReference>
<dbReference type="Proteomes" id="UP000317650">
    <property type="component" value="Chromosome 7"/>
</dbReference>
<dbReference type="InterPro" id="IPR036430">
    <property type="entry name" value="RNase_T2-like_sf"/>
</dbReference>
<comment type="similarity">
    <text evidence="1 2">Belongs to the RNase T2 family.</text>
</comment>